<dbReference type="RefSeq" id="WP_116060611.1">
    <property type="nucleotide sequence ID" value="NZ_QRDZ01000007.1"/>
</dbReference>
<gene>
    <name evidence="5" type="ORF">DFP98_10784</name>
</gene>
<evidence type="ECO:0000256" key="1">
    <source>
        <dbReference type="ARBA" id="ARBA00006739"/>
    </source>
</evidence>
<comment type="caution">
    <text evidence="5">The sequence shown here is derived from an EMBL/GenBank/DDBJ whole genome shotgun (WGS) entry which is preliminary data.</text>
</comment>
<comment type="similarity">
    <text evidence="1">Belongs to the glycosyltransferase 2 family.</text>
</comment>
<evidence type="ECO:0000313" key="6">
    <source>
        <dbReference type="Proteomes" id="UP000256977"/>
    </source>
</evidence>
<dbReference type="Pfam" id="PF00535">
    <property type="entry name" value="Glycos_transf_2"/>
    <property type="match status" value="1"/>
</dbReference>
<dbReference type="PANTHER" id="PTHR22916">
    <property type="entry name" value="GLYCOSYLTRANSFERASE"/>
    <property type="match status" value="1"/>
</dbReference>
<evidence type="ECO:0000256" key="3">
    <source>
        <dbReference type="ARBA" id="ARBA00022679"/>
    </source>
</evidence>
<protein>
    <submittedName>
        <fullName evidence="5">Glycosyltransferase involved in cell wall biosynthesis</fullName>
    </submittedName>
</protein>
<dbReference type="SUPFAM" id="SSF53448">
    <property type="entry name" value="Nucleotide-diphospho-sugar transferases"/>
    <property type="match status" value="1"/>
</dbReference>
<dbReference type="OrthoDB" id="396512at2"/>
<dbReference type="PANTHER" id="PTHR22916:SF51">
    <property type="entry name" value="GLYCOSYLTRANSFERASE EPSH-RELATED"/>
    <property type="match status" value="1"/>
</dbReference>
<dbReference type="Proteomes" id="UP000256977">
    <property type="component" value="Unassembled WGS sequence"/>
</dbReference>
<feature type="domain" description="Glycosyltransferase 2-like" evidence="4">
    <location>
        <begin position="7"/>
        <end position="173"/>
    </location>
</feature>
<dbReference type="GO" id="GO:0016757">
    <property type="term" value="F:glycosyltransferase activity"/>
    <property type="evidence" value="ECO:0007669"/>
    <property type="project" value="UniProtKB-KW"/>
</dbReference>
<reference evidence="5 6" key="1">
    <citation type="submission" date="2018-07" db="EMBL/GenBank/DDBJ databases">
        <title>Genomic Encyclopedia of Type Strains, Phase III (KMG-III): the genomes of soil and plant-associated and newly described type strains.</title>
        <authorList>
            <person name="Whitman W."/>
        </authorList>
    </citation>
    <scope>NUCLEOTIDE SEQUENCE [LARGE SCALE GENOMIC DNA]</scope>
    <source>
        <strain evidence="5 6">CECT 7287</strain>
    </source>
</reference>
<dbReference type="CDD" id="cd00761">
    <property type="entry name" value="Glyco_tranf_GTA_type"/>
    <property type="match status" value="1"/>
</dbReference>
<dbReference type="AlphaFoldDB" id="A0A3D9KEM2"/>
<proteinExistence type="inferred from homology"/>
<accession>A0A3D9KEM2</accession>
<evidence type="ECO:0000259" key="4">
    <source>
        <dbReference type="Pfam" id="PF00535"/>
    </source>
</evidence>
<name>A0A3D9KEM2_9BACL</name>
<keyword evidence="6" id="KW-1185">Reference proteome</keyword>
<keyword evidence="2" id="KW-0328">Glycosyltransferase</keyword>
<evidence type="ECO:0000313" key="5">
    <source>
        <dbReference type="EMBL" id="RED83976.1"/>
    </source>
</evidence>
<dbReference type="InterPro" id="IPR029044">
    <property type="entry name" value="Nucleotide-diphossugar_trans"/>
</dbReference>
<sequence length="346" mass="40057">MAGSKISVIIPAWNAGEYLERCLLSIQKQTFTAFEVIVVDVESTDNTAAIAQEYARNDERFFYYKYVFSRCGIGRNFGMEKAASPFIAFADADDTLEPDMLETMYSVATTENADIVVCDFNMIYPDKHITSFSQLQDLTIDLSLENFAEYYFRYNAGPKPNNYAWSRLYRSDFIQKTGIRYEDVLTSEDHLFNLMLSCSMPRISHTAKSLYNYIQREDSSVRQTARLTNQGKIYFSVFDIARKFLESVDSDFVSPILSIYAFTRIRSIIFYGQLASLPEDKLQEAITSFLEGEKVEYYLSVCNEKGYIRDYCRINDIHSEHEQLFKDILTLCLKNKTITIDKSWFS</sequence>
<organism evidence="5 6">
    <name type="scientific">Cohnella phaseoli</name>
    <dbReference type="NCBI Taxonomy" id="456490"/>
    <lineage>
        <taxon>Bacteria</taxon>
        <taxon>Bacillati</taxon>
        <taxon>Bacillota</taxon>
        <taxon>Bacilli</taxon>
        <taxon>Bacillales</taxon>
        <taxon>Paenibacillaceae</taxon>
        <taxon>Cohnella</taxon>
    </lineage>
</organism>
<dbReference type="InterPro" id="IPR001173">
    <property type="entry name" value="Glyco_trans_2-like"/>
</dbReference>
<dbReference type="EMBL" id="QRDZ01000007">
    <property type="protein sequence ID" value="RED83976.1"/>
    <property type="molecule type" value="Genomic_DNA"/>
</dbReference>
<dbReference type="Gene3D" id="3.90.550.10">
    <property type="entry name" value="Spore Coat Polysaccharide Biosynthesis Protein SpsA, Chain A"/>
    <property type="match status" value="1"/>
</dbReference>
<keyword evidence="3 5" id="KW-0808">Transferase</keyword>
<evidence type="ECO:0000256" key="2">
    <source>
        <dbReference type="ARBA" id="ARBA00022676"/>
    </source>
</evidence>